<keyword evidence="2" id="KW-1185">Reference proteome</keyword>
<accession>A0A0E0DAE2</accession>
<dbReference type="AlphaFoldDB" id="A0A0E0DAE2"/>
<dbReference type="EnsemblPlants" id="OMERI04G01510.1">
    <property type="protein sequence ID" value="OMERI04G01510.1"/>
    <property type="gene ID" value="OMERI04G01510"/>
</dbReference>
<dbReference type="Proteomes" id="UP000008021">
    <property type="component" value="Chromosome 4"/>
</dbReference>
<sequence>MAVAILAIFGKGGGLGGLQCGKGSPRVAAAELAGGCAAGEHWRWEAARADNVLTTDWKGKEKGKGLLGMENLFLPSISDDWRCVRRILELCE</sequence>
<organism evidence="1">
    <name type="scientific">Oryza meridionalis</name>
    <dbReference type="NCBI Taxonomy" id="40149"/>
    <lineage>
        <taxon>Eukaryota</taxon>
        <taxon>Viridiplantae</taxon>
        <taxon>Streptophyta</taxon>
        <taxon>Embryophyta</taxon>
        <taxon>Tracheophyta</taxon>
        <taxon>Spermatophyta</taxon>
        <taxon>Magnoliopsida</taxon>
        <taxon>Liliopsida</taxon>
        <taxon>Poales</taxon>
        <taxon>Poaceae</taxon>
        <taxon>BOP clade</taxon>
        <taxon>Oryzoideae</taxon>
        <taxon>Oryzeae</taxon>
        <taxon>Oryzinae</taxon>
        <taxon>Oryza</taxon>
    </lineage>
</organism>
<protein>
    <submittedName>
        <fullName evidence="1">Uncharacterized protein</fullName>
    </submittedName>
</protein>
<evidence type="ECO:0000313" key="2">
    <source>
        <dbReference type="Proteomes" id="UP000008021"/>
    </source>
</evidence>
<name>A0A0E0DAE2_9ORYZ</name>
<evidence type="ECO:0000313" key="1">
    <source>
        <dbReference type="EnsemblPlants" id="OMERI04G01510.1"/>
    </source>
</evidence>
<dbReference type="HOGENOM" id="CLU_2416993_0_0_1"/>
<reference evidence="1" key="1">
    <citation type="submission" date="2015-04" db="UniProtKB">
        <authorList>
            <consortium name="EnsemblPlants"/>
        </authorList>
    </citation>
    <scope>IDENTIFICATION</scope>
</reference>
<proteinExistence type="predicted"/>
<reference evidence="1" key="2">
    <citation type="submission" date="2018-05" db="EMBL/GenBank/DDBJ databases">
        <title>OmerRS3 (Oryza meridionalis Reference Sequence Version 3).</title>
        <authorList>
            <person name="Zhang J."/>
            <person name="Kudrna D."/>
            <person name="Lee S."/>
            <person name="Talag J."/>
            <person name="Welchert J."/>
            <person name="Wing R.A."/>
        </authorList>
    </citation>
    <scope>NUCLEOTIDE SEQUENCE [LARGE SCALE GENOMIC DNA]</scope>
    <source>
        <strain evidence="1">cv. OR44</strain>
    </source>
</reference>
<dbReference type="Gramene" id="OMERI04G01510.1">
    <property type="protein sequence ID" value="OMERI04G01510.1"/>
    <property type="gene ID" value="OMERI04G01510"/>
</dbReference>